<dbReference type="PANTHER" id="PTHR47894:SF1">
    <property type="entry name" value="HTH-TYPE TRANSCRIPTIONAL REGULATOR VQSM"/>
    <property type="match status" value="1"/>
</dbReference>
<keyword evidence="2" id="KW-0238">DNA-binding</keyword>
<keyword evidence="3" id="KW-0804">Transcription</keyword>
<dbReference type="GO" id="GO:0000976">
    <property type="term" value="F:transcription cis-regulatory region binding"/>
    <property type="evidence" value="ECO:0007669"/>
    <property type="project" value="TreeGrafter"/>
</dbReference>
<feature type="domain" description="HTH araC/xylS-type" evidence="4">
    <location>
        <begin position="234"/>
        <end position="332"/>
    </location>
</feature>
<dbReference type="Pfam" id="PF12833">
    <property type="entry name" value="HTH_18"/>
    <property type="match status" value="1"/>
</dbReference>
<keyword evidence="1" id="KW-0805">Transcription regulation</keyword>
<dbReference type="InterPro" id="IPR018062">
    <property type="entry name" value="HTH_AraC-typ_CS"/>
</dbReference>
<dbReference type="AlphaFoldDB" id="A0A0H5DD33"/>
<evidence type="ECO:0000256" key="2">
    <source>
        <dbReference type="ARBA" id="ARBA00023125"/>
    </source>
</evidence>
<name>A0A0H5DD33_9RHOB</name>
<gene>
    <name evidence="5" type="primary">virS</name>
    <name evidence="5" type="ORF">NIT7321_00250</name>
</gene>
<organism evidence="5 6">
    <name type="scientific">Phaeobacter italicus</name>
    <dbReference type="NCBI Taxonomy" id="481446"/>
    <lineage>
        <taxon>Bacteria</taxon>
        <taxon>Pseudomonadati</taxon>
        <taxon>Pseudomonadota</taxon>
        <taxon>Alphaproteobacteria</taxon>
        <taxon>Rhodobacterales</taxon>
        <taxon>Roseobacteraceae</taxon>
        <taxon>Phaeobacter</taxon>
    </lineage>
</organism>
<dbReference type="InterPro" id="IPR018060">
    <property type="entry name" value="HTH_AraC"/>
</dbReference>
<dbReference type="InterPro" id="IPR032687">
    <property type="entry name" value="AraC-type_N"/>
</dbReference>
<dbReference type="GO" id="GO:0005829">
    <property type="term" value="C:cytosol"/>
    <property type="evidence" value="ECO:0007669"/>
    <property type="project" value="TreeGrafter"/>
</dbReference>
<dbReference type="Proteomes" id="UP000043764">
    <property type="component" value="Unassembled WGS sequence"/>
</dbReference>
<dbReference type="EMBL" id="CVRL01000002">
    <property type="protein sequence ID" value="CRL09420.1"/>
    <property type="molecule type" value="Genomic_DNA"/>
</dbReference>
<dbReference type="Gene3D" id="1.10.10.60">
    <property type="entry name" value="Homeodomain-like"/>
    <property type="match status" value="1"/>
</dbReference>
<keyword evidence="6" id="KW-1185">Reference proteome</keyword>
<dbReference type="PROSITE" id="PS01124">
    <property type="entry name" value="HTH_ARAC_FAMILY_2"/>
    <property type="match status" value="1"/>
</dbReference>
<dbReference type="PROSITE" id="PS00041">
    <property type="entry name" value="HTH_ARAC_FAMILY_1"/>
    <property type="match status" value="1"/>
</dbReference>
<sequence length="367" mass="39627">MTNVTIAFAKAMARANGWSLTDEGTLLSDGTPIGQLRAEADGYIANSEYMDLIERVRAGHPNQARLVADYARSISPDALGVLGLAVKTAPDLRSSLKLIERYYRLITETAIYRLDEGSELSVFRIEGRCDPHPALGFRNECALAGVLSNLRKLLDGSLAVSQVSFRHAPAASPEEYKAVFGCDVVFGAEFDAITLPSSALDLSNRLGDAAVSDYMLAHLQESYGRLRREPPLLRDLLRRMTHLLQNGAPQASEIARDMGMSERTLYRRLAAEGRSYRDVLTEAQMTLAQSLLQGGDCSIAEIAFLTGFSEQSTFSRAFKRHVGQAPAQFRAAVTSPRKPALAAAPAGMAGTAKTLAGPAKTAQMSAC</sequence>
<evidence type="ECO:0000313" key="6">
    <source>
        <dbReference type="Proteomes" id="UP000043764"/>
    </source>
</evidence>
<dbReference type="STRING" id="481446.NIT7645_01420"/>
<dbReference type="SUPFAM" id="SSF46689">
    <property type="entry name" value="Homeodomain-like"/>
    <property type="match status" value="1"/>
</dbReference>
<reference evidence="6" key="1">
    <citation type="submission" date="2015-05" db="EMBL/GenBank/DDBJ databases">
        <authorList>
            <person name="Rodrigo-Torres Lidia"/>
            <person name="Arahal R.David."/>
        </authorList>
    </citation>
    <scope>NUCLEOTIDE SEQUENCE [LARGE SCALE GENOMIC DNA]</scope>
    <source>
        <strain evidence="6">CECT 7321</strain>
    </source>
</reference>
<evidence type="ECO:0000259" key="4">
    <source>
        <dbReference type="PROSITE" id="PS01124"/>
    </source>
</evidence>
<dbReference type="RefSeq" id="WP_050672348.1">
    <property type="nucleotide sequence ID" value="NZ_CVRL01000002.1"/>
</dbReference>
<dbReference type="GO" id="GO:0003700">
    <property type="term" value="F:DNA-binding transcription factor activity"/>
    <property type="evidence" value="ECO:0007669"/>
    <property type="project" value="InterPro"/>
</dbReference>
<dbReference type="PANTHER" id="PTHR47894">
    <property type="entry name" value="HTH-TYPE TRANSCRIPTIONAL REGULATOR GADX"/>
    <property type="match status" value="1"/>
</dbReference>
<dbReference type="Pfam" id="PF12625">
    <property type="entry name" value="Arabinose_bd"/>
    <property type="match status" value="1"/>
</dbReference>
<evidence type="ECO:0000256" key="1">
    <source>
        <dbReference type="ARBA" id="ARBA00023015"/>
    </source>
</evidence>
<proteinExistence type="predicted"/>
<protein>
    <submittedName>
        <fullName evidence="5">Virulence-regulating protein VirS</fullName>
    </submittedName>
</protein>
<accession>A0A0H5DD33</accession>
<evidence type="ECO:0000256" key="3">
    <source>
        <dbReference type="ARBA" id="ARBA00023163"/>
    </source>
</evidence>
<dbReference type="PRINTS" id="PR00032">
    <property type="entry name" value="HTHARAC"/>
</dbReference>
<dbReference type="SMART" id="SM00342">
    <property type="entry name" value="HTH_ARAC"/>
    <property type="match status" value="1"/>
</dbReference>
<evidence type="ECO:0000313" key="5">
    <source>
        <dbReference type="EMBL" id="CRL09420.1"/>
    </source>
</evidence>
<dbReference type="InterPro" id="IPR009057">
    <property type="entry name" value="Homeodomain-like_sf"/>
</dbReference>
<dbReference type="InterPro" id="IPR020449">
    <property type="entry name" value="Tscrpt_reg_AraC-type_HTH"/>
</dbReference>